<sequence length="152" mass="17113">MKKVLFVCLGNICRSPTAEAVFRKMAKDAGLKVEIDSAGTIATHAGENPDSRSMQHGKKRGYNFQGQYSRKVKQSDFQYFDLIFAMDKANLRDLQDLCPDEYQHKVQLFLSLSDDAEQEVPDPYYGGDAGFERVLDLVENASRALISRLQNA</sequence>
<evidence type="ECO:0000313" key="8">
    <source>
        <dbReference type="Proteomes" id="UP001333710"/>
    </source>
</evidence>
<dbReference type="EMBL" id="AP027272">
    <property type="protein sequence ID" value="BDX07034.1"/>
    <property type="molecule type" value="Genomic_DNA"/>
</dbReference>
<keyword evidence="8" id="KW-1185">Reference proteome</keyword>
<feature type="active site" evidence="5">
    <location>
        <position position="14"/>
    </location>
</feature>
<dbReference type="InterPro" id="IPR023485">
    <property type="entry name" value="Ptyr_pPase"/>
</dbReference>
<dbReference type="InterPro" id="IPR050438">
    <property type="entry name" value="LMW_PTPase"/>
</dbReference>
<dbReference type="GO" id="GO:0004725">
    <property type="term" value="F:protein tyrosine phosphatase activity"/>
    <property type="evidence" value="ECO:0007669"/>
    <property type="project" value="UniProtKB-EC"/>
</dbReference>
<protein>
    <recommendedName>
        <fullName evidence="2">protein-tyrosine-phosphatase</fullName>
        <ecNumber evidence="2">3.1.3.48</ecNumber>
    </recommendedName>
</protein>
<feature type="domain" description="Phosphotyrosine protein phosphatase I" evidence="6">
    <location>
        <begin position="2"/>
        <end position="148"/>
    </location>
</feature>
<keyword evidence="4" id="KW-0904">Protein phosphatase</keyword>
<dbReference type="Gene3D" id="3.40.50.2300">
    <property type="match status" value="1"/>
</dbReference>
<dbReference type="CDD" id="cd16343">
    <property type="entry name" value="LMWPTP"/>
    <property type="match status" value="1"/>
</dbReference>
<evidence type="ECO:0000259" key="6">
    <source>
        <dbReference type="SMART" id="SM00226"/>
    </source>
</evidence>
<dbReference type="Pfam" id="PF01451">
    <property type="entry name" value="LMWPc"/>
    <property type="match status" value="1"/>
</dbReference>
<gene>
    <name evidence="7" type="ORF">MACH26_25550</name>
</gene>
<dbReference type="PANTHER" id="PTHR11717:SF7">
    <property type="entry name" value="LOW MOLECULAR WEIGHT PHOSPHOTYROSINE PROTEIN PHOSPHATASE"/>
    <property type="match status" value="1"/>
</dbReference>
<evidence type="ECO:0000256" key="4">
    <source>
        <dbReference type="ARBA" id="ARBA00022912"/>
    </source>
</evidence>
<dbReference type="InterPro" id="IPR017867">
    <property type="entry name" value="Tyr_phospatase_low_mol_wt"/>
</dbReference>
<comment type="similarity">
    <text evidence="1">Belongs to the low molecular weight phosphotyrosine protein phosphatase family.</text>
</comment>
<dbReference type="EC" id="3.1.3.48" evidence="2"/>
<dbReference type="AlphaFoldDB" id="A0AA48HS92"/>
<proteinExistence type="inferred from homology"/>
<dbReference type="SUPFAM" id="SSF52788">
    <property type="entry name" value="Phosphotyrosine protein phosphatases I"/>
    <property type="match status" value="1"/>
</dbReference>
<feature type="active site" description="Proton donor" evidence="5">
    <location>
        <position position="122"/>
    </location>
</feature>
<dbReference type="KEGG" id="pmaw:MACH26_25550"/>
<accession>A0AA48HS92</accession>
<evidence type="ECO:0000256" key="1">
    <source>
        <dbReference type="ARBA" id="ARBA00011063"/>
    </source>
</evidence>
<organism evidence="7 8">
    <name type="scientific">Planctobacterium marinum</name>
    <dbReference type="NCBI Taxonomy" id="1631968"/>
    <lineage>
        <taxon>Bacteria</taxon>
        <taxon>Pseudomonadati</taxon>
        <taxon>Pseudomonadota</taxon>
        <taxon>Gammaproteobacteria</taxon>
        <taxon>Alteromonadales</taxon>
        <taxon>Alteromonadaceae</taxon>
        <taxon>Planctobacterium</taxon>
    </lineage>
</organism>
<dbReference type="FunFam" id="3.40.50.2300:FF:000113">
    <property type="entry name" value="Low molecular weight protein-tyrosine-phosphatase"/>
    <property type="match status" value="1"/>
</dbReference>
<dbReference type="Proteomes" id="UP001333710">
    <property type="component" value="Chromosome"/>
</dbReference>
<dbReference type="RefSeq" id="WP_338293024.1">
    <property type="nucleotide sequence ID" value="NZ_AP027272.1"/>
</dbReference>
<evidence type="ECO:0000313" key="7">
    <source>
        <dbReference type="EMBL" id="BDX07034.1"/>
    </source>
</evidence>
<keyword evidence="3" id="KW-0378">Hydrolase</keyword>
<dbReference type="PANTHER" id="PTHR11717">
    <property type="entry name" value="LOW MOLECULAR WEIGHT PROTEIN TYROSINE PHOSPHATASE"/>
    <property type="match status" value="1"/>
</dbReference>
<dbReference type="SMART" id="SM00226">
    <property type="entry name" value="LMWPc"/>
    <property type="match status" value="1"/>
</dbReference>
<dbReference type="PRINTS" id="PR00719">
    <property type="entry name" value="LMWPTPASE"/>
</dbReference>
<evidence type="ECO:0000256" key="2">
    <source>
        <dbReference type="ARBA" id="ARBA00013064"/>
    </source>
</evidence>
<dbReference type="InterPro" id="IPR036196">
    <property type="entry name" value="Ptyr_pPase_sf"/>
</dbReference>
<evidence type="ECO:0000256" key="3">
    <source>
        <dbReference type="ARBA" id="ARBA00022801"/>
    </source>
</evidence>
<feature type="active site" description="Nucleophile" evidence="5">
    <location>
        <position position="8"/>
    </location>
</feature>
<reference evidence="7" key="1">
    <citation type="submission" date="2023-01" db="EMBL/GenBank/DDBJ databases">
        <title>Complete genome sequence of Planctobacterium marinum strain Dej080120_11.</title>
        <authorList>
            <person name="Ueki S."/>
            <person name="Maruyama F."/>
        </authorList>
    </citation>
    <scope>NUCLEOTIDE SEQUENCE</scope>
    <source>
        <strain evidence="7">Dej080120_11</strain>
    </source>
</reference>
<name>A0AA48HS92_9ALTE</name>
<evidence type="ECO:0000256" key="5">
    <source>
        <dbReference type="PIRSR" id="PIRSR617867-1"/>
    </source>
</evidence>